<accession>C5M830</accession>
<feature type="region of interest" description="Disordered" evidence="1">
    <location>
        <begin position="112"/>
        <end position="131"/>
    </location>
</feature>
<dbReference type="InterPro" id="IPR013922">
    <property type="entry name" value="Cyclin_PHO80-like"/>
</dbReference>
<dbReference type="OrthoDB" id="5304883at2759"/>
<dbReference type="GO" id="GO:0019901">
    <property type="term" value="F:protein kinase binding"/>
    <property type="evidence" value="ECO:0007669"/>
    <property type="project" value="InterPro"/>
</dbReference>
<dbReference type="KEGG" id="ctp:CTRG_02552"/>
<dbReference type="STRING" id="294747.C5M830"/>
<organism evidence="2 3">
    <name type="scientific">Candida tropicalis (strain ATCC MYA-3404 / T1)</name>
    <name type="common">Yeast</name>
    <dbReference type="NCBI Taxonomy" id="294747"/>
    <lineage>
        <taxon>Eukaryota</taxon>
        <taxon>Fungi</taxon>
        <taxon>Dikarya</taxon>
        <taxon>Ascomycota</taxon>
        <taxon>Saccharomycotina</taxon>
        <taxon>Pichiomycetes</taxon>
        <taxon>Debaryomycetaceae</taxon>
        <taxon>Candida/Lodderomyces clade</taxon>
        <taxon>Candida</taxon>
    </lineage>
</organism>
<evidence type="ECO:0008006" key="4">
    <source>
        <dbReference type="Google" id="ProtNLM"/>
    </source>
</evidence>
<gene>
    <name evidence="2" type="ORF">CTRG_02552</name>
</gene>
<evidence type="ECO:0000256" key="1">
    <source>
        <dbReference type="SAM" id="MobiDB-lite"/>
    </source>
</evidence>
<dbReference type="Pfam" id="PF08613">
    <property type="entry name" value="Cyclin"/>
    <property type="match status" value="1"/>
</dbReference>
<sequence length="394" mass="45068">MITTTSASYVRDVSEIPNLKPPQETFVDDPNSLDDINLEELLFDLKHNIKTLSSLHIYHSIFILSKIIQFTIKLSESPELFLKFRFQQLDKLGISQEDILNRTTSSESIISDYSFRSNSPPPQLPSRAVSPQPQLKLSTLLSKSEFNIDVESLAATTKNESNLDAMNSPTLLARINSPSGQFESLYDDNIDDIIYDDNDDEIEWLGNPIYPPLQKLLDTTDLSKQVSPITDLNLTKLKDEILNHQPKNRHLLKIFNLLKTPALSIDQFLIRIKTYSSNISSSSYLHSAFLLYKLVIYLNNIDLNLNNSYRFIVASIRCSTKVIEDVYQKQRIFSNVVGVTLKDLLKIEMGFLYLTNFNLIISEVILNHFISNDFIDLCLFMKDNLPDAYQEIAK</sequence>
<dbReference type="PANTHER" id="PTHR15615">
    <property type="match status" value="1"/>
</dbReference>
<dbReference type="Gene3D" id="1.10.472.10">
    <property type="entry name" value="Cyclin-like"/>
    <property type="match status" value="1"/>
</dbReference>
<protein>
    <recommendedName>
        <fullName evidence="4">Cyclin</fullName>
    </recommendedName>
</protein>
<proteinExistence type="predicted"/>
<dbReference type="PANTHER" id="PTHR15615:SF122">
    <property type="entry name" value="CYCLIN"/>
    <property type="match status" value="1"/>
</dbReference>
<dbReference type="AlphaFoldDB" id="C5M830"/>
<dbReference type="GO" id="GO:0000307">
    <property type="term" value="C:cyclin-dependent protein kinase holoenzyme complex"/>
    <property type="evidence" value="ECO:0007669"/>
    <property type="project" value="UniProtKB-ARBA"/>
</dbReference>
<dbReference type="RefSeq" id="XP_002548255.1">
    <property type="nucleotide sequence ID" value="XM_002548209.1"/>
</dbReference>
<dbReference type="GO" id="GO:0005634">
    <property type="term" value="C:nucleus"/>
    <property type="evidence" value="ECO:0007669"/>
    <property type="project" value="TreeGrafter"/>
</dbReference>
<dbReference type="Proteomes" id="UP000002037">
    <property type="component" value="Unassembled WGS sequence"/>
</dbReference>
<dbReference type="GO" id="GO:0016538">
    <property type="term" value="F:cyclin-dependent protein serine/threonine kinase regulator activity"/>
    <property type="evidence" value="ECO:0007669"/>
    <property type="project" value="TreeGrafter"/>
</dbReference>
<evidence type="ECO:0000313" key="3">
    <source>
        <dbReference type="Proteomes" id="UP000002037"/>
    </source>
</evidence>
<dbReference type="GeneID" id="8299149"/>
<dbReference type="eggNOG" id="KOG1674">
    <property type="taxonomic scope" value="Eukaryota"/>
</dbReference>
<keyword evidence="3" id="KW-1185">Reference proteome</keyword>
<dbReference type="VEuPathDB" id="FungiDB:CTRG_02552"/>
<dbReference type="HOGENOM" id="CLU_057447_0_0_1"/>
<dbReference type="EMBL" id="GG692397">
    <property type="protein sequence ID" value="EER33734.1"/>
    <property type="molecule type" value="Genomic_DNA"/>
</dbReference>
<name>C5M830_CANTT</name>
<reference evidence="2 3" key="1">
    <citation type="journal article" date="2009" name="Nature">
        <title>Evolution of pathogenicity and sexual reproduction in eight Candida genomes.</title>
        <authorList>
            <person name="Butler G."/>
            <person name="Rasmussen M.D."/>
            <person name="Lin M.F."/>
            <person name="Santos M.A."/>
            <person name="Sakthikumar S."/>
            <person name="Munro C.A."/>
            <person name="Rheinbay E."/>
            <person name="Grabherr M."/>
            <person name="Forche A."/>
            <person name="Reedy J.L."/>
            <person name="Agrafioti I."/>
            <person name="Arnaud M.B."/>
            <person name="Bates S."/>
            <person name="Brown A.J."/>
            <person name="Brunke S."/>
            <person name="Costanzo M.C."/>
            <person name="Fitzpatrick D.A."/>
            <person name="de Groot P.W."/>
            <person name="Harris D."/>
            <person name="Hoyer L.L."/>
            <person name="Hube B."/>
            <person name="Klis F.M."/>
            <person name="Kodira C."/>
            <person name="Lennard N."/>
            <person name="Logue M.E."/>
            <person name="Martin R."/>
            <person name="Neiman A.M."/>
            <person name="Nikolaou E."/>
            <person name="Quail M.A."/>
            <person name="Quinn J."/>
            <person name="Santos M.C."/>
            <person name="Schmitzberger F.F."/>
            <person name="Sherlock G."/>
            <person name="Shah P."/>
            <person name="Silverstein K.A."/>
            <person name="Skrzypek M.S."/>
            <person name="Soll D."/>
            <person name="Staggs R."/>
            <person name="Stansfield I."/>
            <person name="Stumpf M.P."/>
            <person name="Sudbery P.E."/>
            <person name="Srikantha T."/>
            <person name="Zeng Q."/>
            <person name="Berman J."/>
            <person name="Berriman M."/>
            <person name="Heitman J."/>
            <person name="Gow N.A."/>
            <person name="Lorenz M.C."/>
            <person name="Birren B.W."/>
            <person name="Kellis M."/>
            <person name="Cuomo C.A."/>
        </authorList>
    </citation>
    <scope>NUCLEOTIDE SEQUENCE [LARGE SCALE GENOMIC DNA]</scope>
    <source>
        <strain evidence="3">ATCC MYA-3404 / T1</strain>
    </source>
</reference>
<evidence type="ECO:0000313" key="2">
    <source>
        <dbReference type="EMBL" id="EER33734.1"/>
    </source>
</evidence>